<keyword evidence="4 8" id="KW-0521">NADP</keyword>
<feature type="binding site" evidence="8">
    <location>
        <position position="249"/>
    </location>
    <ligand>
        <name>shikimate</name>
        <dbReference type="ChEBI" id="CHEBI:36208"/>
    </ligand>
</feature>
<protein>
    <recommendedName>
        <fullName evidence="2 8">Shikimate dehydrogenase (NADP(+))</fullName>
        <shortName evidence="8">SDH</shortName>
        <ecNumber evidence="2 8">1.1.1.25</ecNumber>
    </recommendedName>
</protein>
<dbReference type="InterPro" id="IPR022893">
    <property type="entry name" value="Shikimate_DH_fam"/>
</dbReference>
<evidence type="ECO:0000313" key="13">
    <source>
        <dbReference type="Proteomes" id="UP001596037"/>
    </source>
</evidence>
<dbReference type="NCBIfam" id="NF001310">
    <property type="entry name" value="PRK00258.1-2"/>
    <property type="match status" value="1"/>
</dbReference>
<dbReference type="Gene3D" id="3.40.50.10860">
    <property type="entry name" value="Leucine Dehydrogenase, chain A, domain 1"/>
    <property type="match status" value="1"/>
</dbReference>
<dbReference type="EC" id="1.1.1.25" evidence="2 8"/>
<comment type="catalytic activity">
    <reaction evidence="7 8">
        <text>shikimate + NADP(+) = 3-dehydroshikimate + NADPH + H(+)</text>
        <dbReference type="Rhea" id="RHEA:17737"/>
        <dbReference type="ChEBI" id="CHEBI:15378"/>
        <dbReference type="ChEBI" id="CHEBI:16630"/>
        <dbReference type="ChEBI" id="CHEBI:36208"/>
        <dbReference type="ChEBI" id="CHEBI:57783"/>
        <dbReference type="ChEBI" id="CHEBI:58349"/>
        <dbReference type="EC" id="1.1.1.25"/>
    </reaction>
</comment>
<gene>
    <name evidence="8 12" type="primary">aroE</name>
    <name evidence="12" type="ORF">ACFPOE_14080</name>
</gene>
<feature type="domain" description="Quinate/shikimate 5-dehydrogenase/glutamyl-tRNA reductase" evidence="9">
    <location>
        <begin position="118"/>
        <end position="197"/>
    </location>
</feature>
<dbReference type="SUPFAM" id="SSF53223">
    <property type="entry name" value="Aminoacid dehydrogenase-like, N-terminal domain"/>
    <property type="match status" value="1"/>
</dbReference>
<dbReference type="GO" id="GO:0004764">
    <property type="term" value="F:shikimate 3-dehydrogenase (NADP+) activity"/>
    <property type="evidence" value="ECO:0007669"/>
    <property type="project" value="UniProtKB-EC"/>
</dbReference>
<evidence type="ECO:0000256" key="5">
    <source>
        <dbReference type="ARBA" id="ARBA00023002"/>
    </source>
</evidence>
<dbReference type="SUPFAM" id="SSF51735">
    <property type="entry name" value="NAD(P)-binding Rossmann-fold domains"/>
    <property type="match status" value="1"/>
</dbReference>
<feature type="domain" description="Shikimate dehydrogenase substrate binding N-terminal" evidence="10">
    <location>
        <begin position="6"/>
        <end position="88"/>
    </location>
</feature>
<evidence type="ECO:0000256" key="4">
    <source>
        <dbReference type="ARBA" id="ARBA00022857"/>
    </source>
</evidence>
<feature type="binding site" evidence="8">
    <location>
        <position position="61"/>
    </location>
    <ligand>
        <name>shikimate</name>
        <dbReference type="ChEBI" id="CHEBI:36208"/>
    </ligand>
</feature>
<dbReference type="InterPro" id="IPR036291">
    <property type="entry name" value="NAD(P)-bd_dom_sf"/>
</dbReference>
<keyword evidence="13" id="KW-1185">Reference proteome</keyword>
<comment type="subunit">
    <text evidence="8">Homodimer.</text>
</comment>
<name>A0ABW0NFF2_9BURK</name>
<dbReference type="Pfam" id="PF01488">
    <property type="entry name" value="Shikimate_DH"/>
    <property type="match status" value="1"/>
</dbReference>
<feature type="domain" description="SDH C-terminal" evidence="11">
    <location>
        <begin position="242"/>
        <end position="272"/>
    </location>
</feature>
<dbReference type="InterPro" id="IPR041121">
    <property type="entry name" value="SDH_C"/>
</dbReference>
<feature type="binding site" evidence="8">
    <location>
        <begin position="14"/>
        <end position="16"/>
    </location>
    <ligand>
        <name>shikimate</name>
        <dbReference type="ChEBI" id="CHEBI:36208"/>
    </ligand>
</feature>
<dbReference type="PANTHER" id="PTHR21089:SF1">
    <property type="entry name" value="BIFUNCTIONAL 3-DEHYDROQUINATE DEHYDRATASE_SHIKIMATE DEHYDROGENASE, CHLOROPLASTIC"/>
    <property type="match status" value="1"/>
</dbReference>
<dbReference type="HAMAP" id="MF_00222">
    <property type="entry name" value="Shikimate_DH_AroE"/>
    <property type="match status" value="1"/>
</dbReference>
<dbReference type="InterPro" id="IPR011342">
    <property type="entry name" value="Shikimate_DH"/>
</dbReference>
<dbReference type="Pfam" id="PF18317">
    <property type="entry name" value="SDH_C"/>
    <property type="match status" value="1"/>
</dbReference>
<comment type="function">
    <text evidence="8">Involved in the biosynthesis of the chorismate, which leads to the biosynthesis of aromatic amino acids. Catalyzes the reversible NADPH linked reduction of 3-dehydroshikimate (DHSA) to yield shikimate (SA).</text>
</comment>
<accession>A0ABW0NFF2</accession>
<evidence type="ECO:0000256" key="1">
    <source>
        <dbReference type="ARBA" id="ARBA00004871"/>
    </source>
</evidence>
<dbReference type="InterPro" id="IPR006151">
    <property type="entry name" value="Shikm_DH/Glu-tRNA_Rdtase"/>
</dbReference>
<dbReference type="EMBL" id="JBHSMF010000009">
    <property type="protein sequence ID" value="MFC5498671.1"/>
    <property type="molecule type" value="Genomic_DNA"/>
</dbReference>
<feature type="binding site" evidence="8">
    <location>
        <position position="86"/>
    </location>
    <ligand>
        <name>shikimate</name>
        <dbReference type="ChEBI" id="CHEBI:36208"/>
    </ligand>
</feature>
<dbReference type="Gene3D" id="3.40.50.720">
    <property type="entry name" value="NAD(P)-binding Rossmann-like Domain"/>
    <property type="match status" value="1"/>
</dbReference>
<dbReference type="InterPro" id="IPR046346">
    <property type="entry name" value="Aminoacid_DH-like_N_sf"/>
</dbReference>
<dbReference type="Proteomes" id="UP001596037">
    <property type="component" value="Unassembled WGS sequence"/>
</dbReference>
<evidence type="ECO:0000256" key="3">
    <source>
        <dbReference type="ARBA" id="ARBA00022605"/>
    </source>
</evidence>
<keyword evidence="3 8" id="KW-0028">Amino-acid biosynthesis</keyword>
<dbReference type="CDD" id="cd01065">
    <property type="entry name" value="NAD_bind_Shikimate_DH"/>
    <property type="match status" value="1"/>
</dbReference>
<feature type="binding site" evidence="8">
    <location>
        <position position="102"/>
    </location>
    <ligand>
        <name>shikimate</name>
        <dbReference type="ChEBI" id="CHEBI:36208"/>
    </ligand>
</feature>
<feature type="binding site" evidence="8">
    <location>
        <position position="221"/>
    </location>
    <ligand>
        <name>shikimate</name>
        <dbReference type="ChEBI" id="CHEBI:36208"/>
    </ligand>
</feature>
<keyword evidence="6 8" id="KW-0057">Aromatic amino acid biosynthesis</keyword>
<dbReference type="PANTHER" id="PTHR21089">
    <property type="entry name" value="SHIKIMATE DEHYDROGENASE"/>
    <property type="match status" value="1"/>
</dbReference>
<feature type="binding site" evidence="8">
    <location>
        <position position="219"/>
    </location>
    <ligand>
        <name>NADP(+)</name>
        <dbReference type="ChEBI" id="CHEBI:58349"/>
    </ligand>
</feature>
<dbReference type="RefSeq" id="WP_376850757.1">
    <property type="nucleotide sequence ID" value="NZ_JBHSMF010000009.1"/>
</dbReference>
<comment type="pathway">
    <text evidence="1 8">Metabolic intermediate biosynthesis; chorismate biosynthesis; chorismate from D-erythrose 4-phosphate and phosphoenolpyruvate: step 4/7.</text>
</comment>
<keyword evidence="5 8" id="KW-0560">Oxidoreductase</keyword>
<proteinExistence type="inferred from homology"/>
<organism evidence="12 13">
    <name type="scientific">Caenimonas terrae</name>
    <dbReference type="NCBI Taxonomy" id="696074"/>
    <lineage>
        <taxon>Bacteria</taxon>
        <taxon>Pseudomonadati</taxon>
        <taxon>Pseudomonadota</taxon>
        <taxon>Betaproteobacteria</taxon>
        <taxon>Burkholderiales</taxon>
        <taxon>Comamonadaceae</taxon>
        <taxon>Caenimonas</taxon>
    </lineage>
</organism>
<evidence type="ECO:0000259" key="10">
    <source>
        <dbReference type="Pfam" id="PF08501"/>
    </source>
</evidence>
<evidence type="ECO:0000256" key="7">
    <source>
        <dbReference type="ARBA" id="ARBA00049442"/>
    </source>
</evidence>
<feature type="binding site" evidence="8">
    <location>
        <position position="77"/>
    </location>
    <ligand>
        <name>NADP(+)</name>
        <dbReference type="ChEBI" id="CHEBI:58349"/>
    </ligand>
</feature>
<sequence length="276" mass="28467">MDQYCVLGNPVEHSKSPWIHARFAQLTGQQLEYGKQLIALDGFDAAIEAFRAAGGKGCNITVPFKFQAAPLATTLTERARLAQACNTLRFDAGGAVYADNTDGVGLVNDIQGNAGVTIAGCELLLIGAGGAAAGVLGPLVEARPKRIVVTNRTLDKAQSLVERHAALAREHGVGLSAAALDEVGGPFDIVVNATASSLSGAGIPVADGVLKPGTLAVDMMYGPAADGFMAWARAHGAVPRDGLGMLVEQAAEAFQVFRGVRPPSARVLAELRAGLD</sequence>
<evidence type="ECO:0000259" key="9">
    <source>
        <dbReference type="Pfam" id="PF01488"/>
    </source>
</evidence>
<feature type="active site" description="Proton acceptor" evidence="8">
    <location>
        <position position="65"/>
    </location>
</feature>
<evidence type="ECO:0000256" key="2">
    <source>
        <dbReference type="ARBA" id="ARBA00012962"/>
    </source>
</evidence>
<feature type="binding site" evidence="8">
    <location>
        <begin position="151"/>
        <end position="156"/>
    </location>
    <ligand>
        <name>NADP(+)</name>
        <dbReference type="ChEBI" id="CHEBI:58349"/>
    </ligand>
</feature>
<feature type="binding site" evidence="8">
    <location>
        <position position="242"/>
    </location>
    <ligand>
        <name>NADP(+)</name>
        <dbReference type="ChEBI" id="CHEBI:58349"/>
    </ligand>
</feature>
<evidence type="ECO:0000313" key="12">
    <source>
        <dbReference type="EMBL" id="MFC5498671.1"/>
    </source>
</evidence>
<dbReference type="Pfam" id="PF08501">
    <property type="entry name" value="Shikimate_dh_N"/>
    <property type="match status" value="1"/>
</dbReference>
<reference evidence="13" key="1">
    <citation type="journal article" date="2019" name="Int. J. Syst. Evol. Microbiol.">
        <title>The Global Catalogue of Microorganisms (GCM) 10K type strain sequencing project: providing services to taxonomists for standard genome sequencing and annotation.</title>
        <authorList>
            <consortium name="The Broad Institute Genomics Platform"/>
            <consortium name="The Broad Institute Genome Sequencing Center for Infectious Disease"/>
            <person name="Wu L."/>
            <person name="Ma J."/>
        </authorList>
    </citation>
    <scope>NUCLEOTIDE SEQUENCE [LARGE SCALE GENOMIC DNA]</scope>
    <source>
        <strain evidence="13">CCUG 57401</strain>
    </source>
</reference>
<evidence type="ECO:0000256" key="8">
    <source>
        <dbReference type="HAMAP-Rule" id="MF_00222"/>
    </source>
</evidence>
<evidence type="ECO:0000259" key="11">
    <source>
        <dbReference type="Pfam" id="PF18317"/>
    </source>
</evidence>
<dbReference type="InterPro" id="IPR013708">
    <property type="entry name" value="Shikimate_DH-bd_N"/>
</dbReference>
<evidence type="ECO:0000256" key="6">
    <source>
        <dbReference type="ARBA" id="ARBA00023141"/>
    </source>
</evidence>
<dbReference type="NCBIfam" id="TIGR00507">
    <property type="entry name" value="aroE"/>
    <property type="match status" value="1"/>
</dbReference>
<comment type="similarity">
    <text evidence="8">Belongs to the shikimate dehydrogenase family.</text>
</comment>
<feature type="binding site" evidence="8">
    <location>
        <begin position="127"/>
        <end position="131"/>
    </location>
    <ligand>
        <name>NADP(+)</name>
        <dbReference type="ChEBI" id="CHEBI:58349"/>
    </ligand>
</feature>
<comment type="caution">
    <text evidence="12">The sequence shown here is derived from an EMBL/GenBank/DDBJ whole genome shotgun (WGS) entry which is preliminary data.</text>
</comment>